<evidence type="ECO:0000313" key="5">
    <source>
        <dbReference type="Proteomes" id="UP000293902"/>
    </source>
</evidence>
<protein>
    <submittedName>
        <fullName evidence="2">Methyltransferase domain-containing protein</fullName>
    </submittedName>
    <submittedName>
        <fullName evidence="3">Methyltransferase type 11</fullName>
    </submittedName>
</protein>
<keyword evidence="5" id="KW-1185">Reference proteome</keyword>
<evidence type="ECO:0000313" key="3">
    <source>
        <dbReference type="EMBL" id="RAM02402.1"/>
    </source>
</evidence>
<evidence type="ECO:0000259" key="1">
    <source>
        <dbReference type="Pfam" id="PF08241"/>
    </source>
</evidence>
<dbReference type="OrthoDB" id="9768004at2"/>
<dbReference type="PANTHER" id="PTHR45445:SF2">
    <property type="entry name" value="METHYLTRANSFERASE TYPE 11 DOMAIN-CONTAINING PROTEIN"/>
    <property type="match status" value="1"/>
</dbReference>
<dbReference type="InterPro" id="IPR013216">
    <property type="entry name" value="Methyltransf_11"/>
</dbReference>
<dbReference type="Pfam" id="PF08241">
    <property type="entry name" value="Methyltransf_11"/>
    <property type="match status" value="1"/>
</dbReference>
<dbReference type="Proteomes" id="UP000248798">
    <property type="component" value="Unassembled WGS sequence"/>
</dbReference>
<keyword evidence="3" id="KW-0489">Methyltransferase</keyword>
<dbReference type="Gene3D" id="2.20.25.10">
    <property type="match status" value="1"/>
</dbReference>
<dbReference type="SUPFAM" id="SSF158997">
    <property type="entry name" value="Trm112p-like"/>
    <property type="match status" value="1"/>
</dbReference>
<dbReference type="AlphaFoldDB" id="A0A328FG36"/>
<keyword evidence="3" id="KW-0808">Transferase</keyword>
<accession>A0A328FG36</accession>
<gene>
    <name evidence="3" type="ORF">DO021_08950</name>
    <name evidence="2" type="ORF">EYB58_09750</name>
</gene>
<dbReference type="PANTHER" id="PTHR45445">
    <property type="match status" value="1"/>
</dbReference>
<proteinExistence type="predicted"/>
<dbReference type="EMBL" id="QLNI01000015">
    <property type="protein sequence ID" value="RAM02402.1"/>
    <property type="molecule type" value="Genomic_DNA"/>
</dbReference>
<sequence>MKKWLIEELICPQCLDSDIVLNFDIYTETDGDIIEGRLVCPQCKQEYEIHEGIAVVVPEQTLPMIQDATGYNSFSMLSSYLWSHYSEFFNGPDATDAYQKWARAFGSQRSGWALDIGCSVGRLTFEMTRTHDRAVGLDTSISFVRAARELAAKKQLAFDLIMEGQITEKRACDLDPAFGFDQAEFIVADAMALPFRSRRFATVSSVNILEKVPDPLLHLAEANRVMDETDAKILFSDPFSWDENVNNPDRWLGGTNEGSFKGFGMDNICRLLQDSKSVFSPGFRIQDKGQVLWKIRKTRNLWEHITSQFVVAERTAMG</sequence>
<dbReference type="Proteomes" id="UP000293902">
    <property type="component" value="Chromosome"/>
</dbReference>
<reference evidence="3 4" key="1">
    <citation type="submission" date="2018-06" db="EMBL/GenBank/DDBJ databases">
        <title>Complete Genome Sequence of Desulfobacter hydrogenophilus (DSM3380).</title>
        <authorList>
            <person name="Marietou A."/>
            <person name="Schreiber L."/>
            <person name="Marshall I."/>
            <person name="Jorgensen B."/>
        </authorList>
    </citation>
    <scope>NUCLEOTIDE SEQUENCE [LARGE SCALE GENOMIC DNA]</scope>
    <source>
        <strain evidence="3 4">DSM 3380</strain>
    </source>
</reference>
<dbReference type="Gene3D" id="3.40.50.150">
    <property type="entry name" value="Vaccinia Virus protein VP39"/>
    <property type="match status" value="1"/>
</dbReference>
<organism evidence="3 4">
    <name type="scientific">Desulfobacter hydrogenophilus</name>
    <dbReference type="NCBI Taxonomy" id="2291"/>
    <lineage>
        <taxon>Bacteria</taxon>
        <taxon>Pseudomonadati</taxon>
        <taxon>Thermodesulfobacteriota</taxon>
        <taxon>Desulfobacteria</taxon>
        <taxon>Desulfobacterales</taxon>
        <taxon>Desulfobacteraceae</taxon>
        <taxon>Desulfobacter</taxon>
    </lineage>
</organism>
<dbReference type="EMBL" id="CP036313">
    <property type="protein sequence ID" value="QBH13177.1"/>
    <property type="molecule type" value="Genomic_DNA"/>
</dbReference>
<name>A0A328FG36_9BACT</name>
<feature type="domain" description="Methyltransferase type 11" evidence="1">
    <location>
        <begin position="114"/>
        <end position="226"/>
    </location>
</feature>
<dbReference type="RefSeq" id="WP_111955826.1">
    <property type="nucleotide sequence ID" value="NZ_CP036313.1"/>
</dbReference>
<evidence type="ECO:0000313" key="4">
    <source>
        <dbReference type="Proteomes" id="UP000248798"/>
    </source>
</evidence>
<dbReference type="InterPro" id="IPR029063">
    <property type="entry name" value="SAM-dependent_MTases_sf"/>
</dbReference>
<dbReference type="GO" id="GO:0032259">
    <property type="term" value="P:methylation"/>
    <property type="evidence" value="ECO:0007669"/>
    <property type="project" value="UniProtKB-KW"/>
</dbReference>
<evidence type="ECO:0000313" key="2">
    <source>
        <dbReference type="EMBL" id="QBH13177.1"/>
    </source>
</evidence>
<dbReference type="SUPFAM" id="SSF53335">
    <property type="entry name" value="S-adenosyl-L-methionine-dependent methyltransferases"/>
    <property type="match status" value="1"/>
</dbReference>
<dbReference type="GO" id="GO:0008757">
    <property type="term" value="F:S-adenosylmethionine-dependent methyltransferase activity"/>
    <property type="evidence" value="ECO:0007669"/>
    <property type="project" value="InterPro"/>
</dbReference>
<reference evidence="2 5" key="2">
    <citation type="submission" date="2019-02" db="EMBL/GenBank/DDBJ databases">
        <title>Complete genome sequence of Desulfobacter hydrogenophilus AcRS1.</title>
        <authorList>
            <person name="Marietou A."/>
            <person name="Lund M.B."/>
            <person name="Marshall I.P.G."/>
            <person name="Schreiber L."/>
            <person name="Jorgensen B."/>
        </authorList>
    </citation>
    <scope>NUCLEOTIDE SEQUENCE [LARGE SCALE GENOMIC DNA]</scope>
    <source>
        <strain evidence="2 5">AcRS1</strain>
    </source>
</reference>